<dbReference type="VEuPathDB" id="FungiDB:SCHCODRAFT_01101598"/>
<organism evidence="2">
    <name type="scientific">Schizophyllum commune (strain H4-8 / FGSC 9210)</name>
    <name type="common">Split gill fungus</name>
    <dbReference type="NCBI Taxonomy" id="578458"/>
    <lineage>
        <taxon>Eukaryota</taxon>
        <taxon>Fungi</taxon>
        <taxon>Dikarya</taxon>
        <taxon>Basidiomycota</taxon>
        <taxon>Agaricomycotina</taxon>
        <taxon>Agaricomycetes</taxon>
        <taxon>Agaricomycetidae</taxon>
        <taxon>Agaricales</taxon>
        <taxon>Schizophyllaceae</taxon>
        <taxon>Schizophyllum</taxon>
    </lineage>
</organism>
<gene>
    <name evidence="1" type="ORF">SCHCODRAFT_85796</name>
</gene>
<dbReference type="HOGENOM" id="CLU_3051685_0_0_1"/>
<keyword evidence="2" id="KW-1185">Reference proteome</keyword>
<proteinExistence type="predicted"/>
<accession>D8QCV7</accession>
<sequence length="54" mass="5817">MYDADFPSYPAPVDERFLCGASRTHPDAWDRCIAASGVVGLTSPKARPYVCGPT</sequence>
<dbReference type="InParanoid" id="D8QCV7"/>
<protein>
    <submittedName>
        <fullName evidence="1">Expressed protein</fullName>
    </submittedName>
</protein>
<dbReference type="Proteomes" id="UP000007431">
    <property type="component" value="Unassembled WGS sequence"/>
</dbReference>
<dbReference type="AlphaFoldDB" id="D8QCV7"/>
<reference evidence="1 2" key="1">
    <citation type="journal article" date="2010" name="Nat. Biotechnol.">
        <title>Genome sequence of the model mushroom Schizophyllum commune.</title>
        <authorList>
            <person name="Ohm R.A."/>
            <person name="de Jong J.F."/>
            <person name="Lugones L.G."/>
            <person name="Aerts A."/>
            <person name="Kothe E."/>
            <person name="Stajich J.E."/>
            <person name="de Vries R.P."/>
            <person name="Record E."/>
            <person name="Levasseur A."/>
            <person name="Baker S.E."/>
            <person name="Bartholomew K.A."/>
            <person name="Coutinho P.M."/>
            <person name="Erdmann S."/>
            <person name="Fowler T.J."/>
            <person name="Gathman A.C."/>
            <person name="Lombard V."/>
            <person name="Henrissat B."/>
            <person name="Knabe N."/>
            <person name="Kuees U."/>
            <person name="Lilly W.W."/>
            <person name="Lindquist E."/>
            <person name="Lucas S."/>
            <person name="Magnuson J.K."/>
            <person name="Piumi F."/>
            <person name="Raudaskoski M."/>
            <person name="Salamov A."/>
            <person name="Schmutz J."/>
            <person name="Schwarze F.W.M.R."/>
            <person name="vanKuyk P.A."/>
            <person name="Horton J.S."/>
            <person name="Grigoriev I.V."/>
            <person name="Woesten H.A.B."/>
        </authorList>
    </citation>
    <scope>NUCLEOTIDE SEQUENCE [LARGE SCALE GENOMIC DNA]</scope>
    <source>
        <strain evidence="2">H4-8 / FGSC 9210</strain>
    </source>
</reference>
<evidence type="ECO:0000313" key="2">
    <source>
        <dbReference type="Proteomes" id="UP000007431"/>
    </source>
</evidence>
<dbReference type="EMBL" id="GL377309">
    <property type="protein sequence ID" value="EFI94997.1"/>
    <property type="molecule type" value="Genomic_DNA"/>
</dbReference>
<evidence type="ECO:0000313" key="1">
    <source>
        <dbReference type="EMBL" id="EFI94997.1"/>
    </source>
</evidence>
<name>D8QCV7_SCHCM</name>